<dbReference type="NCBIfam" id="TIGR00281">
    <property type="entry name" value="SMC-Scp complex subunit ScpB"/>
    <property type="match status" value="1"/>
</dbReference>
<organism evidence="6 7">
    <name type="scientific">Fibrobacter intestinalis</name>
    <dbReference type="NCBI Taxonomy" id="28122"/>
    <lineage>
        <taxon>Bacteria</taxon>
        <taxon>Pseudomonadati</taxon>
        <taxon>Fibrobacterota</taxon>
        <taxon>Fibrobacteria</taxon>
        <taxon>Fibrobacterales</taxon>
        <taxon>Fibrobacteraceae</taxon>
        <taxon>Fibrobacter</taxon>
    </lineage>
</organism>
<evidence type="ECO:0000256" key="1">
    <source>
        <dbReference type="ARBA" id="ARBA00022490"/>
    </source>
</evidence>
<evidence type="ECO:0000313" key="7">
    <source>
        <dbReference type="Proteomes" id="UP000184275"/>
    </source>
</evidence>
<dbReference type="GO" id="GO:0051301">
    <property type="term" value="P:cell division"/>
    <property type="evidence" value="ECO:0007669"/>
    <property type="project" value="UniProtKB-KW"/>
</dbReference>
<dbReference type="Proteomes" id="UP000184275">
    <property type="component" value="Unassembled WGS sequence"/>
</dbReference>
<dbReference type="RefSeq" id="WP_073306085.1">
    <property type="nucleotide sequence ID" value="NZ_FRAW01000043.1"/>
</dbReference>
<evidence type="ECO:0000313" key="6">
    <source>
        <dbReference type="EMBL" id="SHL18077.1"/>
    </source>
</evidence>
<keyword evidence="4" id="KW-0131">Cell cycle</keyword>
<gene>
    <name evidence="6" type="ORF">SAMN05720469_1438</name>
</gene>
<dbReference type="Gene3D" id="1.10.10.10">
    <property type="entry name" value="Winged helix-like DNA-binding domain superfamily/Winged helix DNA-binding domain"/>
    <property type="match status" value="2"/>
</dbReference>
<dbReference type="AlphaFoldDB" id="A0A1M6YIL5"/>
<dbReference type="GO" id="GO:0051304">
    <property type="term" value="P:chromosome separation"/>
    <property type="evidence" value="ECO:0007669"/>
    <property type="project" value="InterPro"/>
</dbReference>
<dbReference type="InterPro" id="IPR036390">
    <property type="entry name" value="WH_DNA-bd_sf"/>
</dbReference>
<keyword evidence="3" id="KW-0159">Chromosome partition</keyword>
<protein>
    <submittedName>
        <fullName evidence="6">Condensin subunit ScpB</fullName>
    </submittedName>
</protein>
<keyword evidence="7" id="KW-1185">Reference proteome</keyword>
<evidence type="ECO:0000256" key="2">
    <source>
        <dbReference type="ARBA" id="ARBA00022618"/>
    </source>
</evidence>
<dbReference type="Pfam" id="PF04079">
    <property type="entry name" value="SMC_ScpB"/>
    <property type="match status" value="1"/>
</dbReference>
<name>A0A1M6YIL5_9BACT</name>
<keyword evidence="1" id="KW-0963">Cytoplasm</keyword>
<evidence type="ECO:0000256" key="4">
    <source>
        <dbReference type="ARBA" id="ARBA00023306"/>
    </source>
</evidence>
<proteinExistence type="predicted"/>
<accession>A0A1M6YIL5</accession>
<dbReference type="PANTHER" id="PTHR34298">
    <property type="entry name" value="SEGREGATION AND CONDENSATION PROTEIN B"/>
    <property type="match status" value="1"/>
</dbReference>
<evidence type="ECO:0000256" key="5">
    <source>
        <dbReference type="SAM" id="MobiDB-lite"/>
    </source>
</evidence>
<sequence length="234" mass="26300">MVEDVSKELKADSEEAAELPKIESNEDLARIVQALVFASQDVVTLKKLKEIIGDFLDSKTVAEALRLANDSLNRMDSPFEIVEQAGGYRFRTRARYYPWVRKLFPDANLRRLSQAALETLSIVAYNQPITRAELEKIRGVACDGPLKSLLEKKLIALGARAETIGNPYTYVITEDFLKYFGINKIPEDLPRLREFQDLLNANEIVPNYAQNDKPDSPKPPVSNPSQIELSMGTS</sequence>
<dbReference type="EMBL" id="FRAW01000043">
    <property type="protein sequence ID" value="SHL18077.1"/>
    <property type="molecule type" value="Genomic_DNA"/>
</dbReference>
<dbReference type="InterPro" id="IPR005234">
    <property type="entry name" value="ScpB_csome_segregation"/>
</dbReference>
<dbReference type="PANTHER" id="PTHR34298:SF2">
    <property type="entry name" value="SEGREGATION AND CONDENSATION PROTEIN B"/>
    <property type="match status" value="1"/>
</dbReference>
<feature type="region of interest" description="Disordered" evidence="5">
    <location>
        <begin position="207"/>
        <end position="234"/>
    </location>
</feature>
<dbReference type="InterPro" id="IPR036388">
    <property type="entry name" value="WH-like_DNA-bd_sf"/>
</dbReference>
<feature type="compositionally biased region" description="Polar residues" evidence="5">
    <location>
        <begin position="223"/>
        <end position="234"/>
    </location>
</feature>
<keyword evidence="2" id="KW-0132">Cell division</keyword>
<reference evidence="7" key="1">
    <citation type="submission" date="2016-11" db="EMBL/GenBank/DDBJ databases">
        <authorList>
            <person name="Varghese N."/>
            <person name="Submissions S."/>
        </authorList>
    </citation>
    <scope>NUCLEOTIDE SEQUENCE [LARGE SCALE GENOMIC DNA]</scope>
    <source>
        <strain evidence="7">UWOS</strain>
    </source>
</reference>
<evidence type="ECO:0000256" key="3">
    <source>
        <dbReference type="ARBA" id="ARBA00022829"/>
    </source>
</evidence>
<dbReference type="SUPFAM" id="SSF46785">
    <property type="entry name" value="Winged helix' DNA-binding domain"/>
    <property type="match status" value="2"/>
</dbReference>